<gene>
    <name evidence="15" type="primary">rnc</name>
    <name evidence="18" type="ORF">F1B92_03315</name>
</gene>
<comment type="cofactor">
    <cofactor evidence="15">
        <name>Mg(2+)</name>
        <dbReference type="ChEBI" id="CHEBI:18420"/>
    </cofactor>
</comment>
<keyword evidence="7 15" id="KW-0507">mRNA processing</keyword>
<dbReference type="GO" id="GO:0003725">
    <property type="term" value="F:double-stranded RNA binding"/>
    <property type="evidence" value="ECO:0007669"/>
    <property type="project" value="TreeGrafter"/>
</dbReference>
<evidence type="ECO:0000256" key="3">
    <source>
        <dbReference type="ARBA" id="ARBA00010183"/>
    </source>
</evidence>
<keyword evidence="19" id="KW-1185">Reference proteome</keyword>
<evidence type="ECO:0000256" key="4">
    <source>
        <dbReference type="ARBA" id="ARBA00011738"/>
    </source>
</evidence>
<dbReference type="PROSITE" id="PS00517">
    <property type="entry name" value="RNASE_3_1"/>
    <property type="match status" value="1"/>
</dbReference>
<proteinExistence type="inferred from homology"/>
<feature type="binding site" evidence="15">
    <location>
        <position position="37"/>
    </location>
    <ligand>
        <name>Mg(2+)</name>
        <dbReference type="ChEBI" id="CHEBI:18420"/>
    </ligand>
</feature>
<feature type="domain" description="DRBM" evidence="16">
    <location>
        <begin position="151"/>
        <end position="220"/>
    </location>
</feature>
<evidence type="ECO:0000259" key="17">
    <source>
        <dbReference type="PROSITE" id="PS50142"/>
    </source>
</evidence>
<dbReference type="EMBL" id="VWSJ01000008">
    <property type="protein sequence ID" value="MSN96233.1"/>
    <property type="molecule type" value="Genomic_DNA"/>
</dbReference>
<evidence type="ECO:0000256" key="10">
    <source>
        <dbReference type="ARBA" id="ARBA00022723"/>
    </source>
</evidence>
<dbReference type="InterPro" id="IPR036389">
    <property type="entry name" value="RNase_III_sf"/>
</dbReference>
<keyword evidence="5 15" id="KW-0963">Cytoplasm</keyword>
<dbReference type="PANTHER" id="PTHR11207:SF0">
    <property type="entry name" value="RIBONUCLEASE 3"/>
    <property type="match status" value="1"/>
</dbReference>
<dbReference type="GO" id="GO:0046872">
    <property type="term" value="F:metal ion binding"/>
    <property type="evidence" value="ECO:0007669"/>
    <property type="project" value="UniProtKB-KW"/>
</dbReference>
<keyword evidence="12 15" id="KW-0378">Hydrolase</keyword>
<keyword evidence="10 15" id="KW-0479">Metal-binding</keyword>
<evidence type="ECO:0000256" key="2">
    <source>
        <dbReference type="ARBA" id="ARBA00004496"/>
    </source>
</evidence>
<evidence type="ECO:0000256" key="11">
    <source>
        <dbReference type="ARBA" id="ARBA00022759"/>
    </source>
</evidence>
<dbReference type="SUPFAM" id="SSF69065">
    <property type="entry name" value="RNase III domain-like"/>
    <property type="match status" value="1"/>
</dbReference>
<feature type="active site" evidence="15">
    <location>
        <position position="41"/>
    </location>
</feature>
<comment type="subunit">
    <text evidence="4 15">Homodimer.</text>
</comment>
<dbReference type="GO" id="GO:0010468">
    <property type="term" value="P:regulation of gene expression"/>
    <property type="evidence" value="ECO:0007669"/>
    <property type="project" value="TreeGrafter"/>
</dbReference>
<protein>
    <recommendedName>
        <fullName evidence="15">Ribonuclease 3</fullName>
        <ecNumber evidence="15">3.1.26.3</ecNumber>
    </recommendedName>
    <alternativeName>
        <fullName evidence="15">Ribonuclease III</fullName>
        <shortName evidence="15">RNase III</shortName>
    </alternativeName>
</protein>
<accession>A0A6L5WK54</accession>
<comment type="function">
    <text evidence="15">Digests double-stranded RNA. Involved in the processing of primary rRNA transcript to yield the immediate precursors to the large and small rRNAs (23S and 16S). Processes some mRNAs, and tRNAs when they are encoded in the rRNA operon. Processes pre-crRNA and tracrRNA of type II CRISPR loci if present in the organism.</text>
</comment>
<dbReference type="RefSeq" id="WP_154570501.1">
    <property type="nucleotide sequence ID" value="NZ_VWSJ01000008.1"/>
</dbReference>
<organism evidence="18 19">
    <name type="scientific">Campylobacter portucalensis</name>
    <dbReference type="NCBI Taxonomy" id="2608384"/>
    <lineage>
        <taxon>Bacteria</taxon>
        <taxon>Pseudomonadati</taxon>
        <taxon>Campylobacterota</taxon>
        <taxon>Epsilonproteobacteria</taxon>
        <taxon>Campylobacterales</taxon>
        <taxon>Campylobacteraceae</taxon>
        <taxon>Campylobacter</taxon>
    </lineage>
</organism>
<evidence type="ECO:0000256" key="9">
    <source>
        <dbReference type="ARBA" id="ARBA00022722"/>
    </source>
</evidence>
<comment type="similarity">
    <text evidence="3">Belongs to the ribonuclease III family.</text>
</comment>
<feature type="domain" description="RNase III" evidence="17">
    <location>
        <begin position="1"/>
        <end position="124"/>
    </location>
</feature>
<dbReference type="InterPro" id="IPR011907">
    <property type="entry name" value="RNase_III"/>
</dbReference>
<name>A0A6L5WK54_9BACT</name>
<dbReference type="GO" id="GO:0008033">
    <property type="term" value="P:tRNA processing"/>
    <property type="evidence" value="ECO:0007669"/>
    <property type="project" value="UniProtKB-KW"/>
</dbReference>
<keyword evidence="6 15" id="KW-0698">rRNA processing</keyword>
<evidence type="ECO:0000256" key="13">
    <source>
        <dbReference type="ARBA" id="ARBA00022842"/>
    </source>
</evidence>
<dbReference type="SMART" id="SM00535">
    <property type="entry name" value="RIBOc"/>
    <property type="match status" value="1"/>
</dbReference>
<evidence type="ECO:0000256" key="15">
    <source>
        <dbReference type="HAMAP-Rule" id="MF_00104"/>
    </source>
</evidence>
<comment type="caution">
    <text evidence="18">The sequence shown here is derived from an EMBL/GenBank/DDBJ whole genome shotgun (WGS) entry which is preliminary data.</text>
</comment>
<evidence type="ECO:0000256" key="7">
    <source>
        <dbReference type="ARBA" id="ARBA00022664"/>
    </source>
</evidence>
<dbReference type="PANTHER" id="PTHR11207">
    <property type="entry name" value="RIBONUCLEASE III"/>
    <property type="match status" value="1"/>
</dbReference>
<evidence type="ECO:0000256" key="1">
    <source>
        <dbReference type="ARBA" id="ARBA00000109"/>
    </source>
</evidence>
<dbReference type="NCBIfam" id="TIGR02191">
    <property type="entry name" value="RNaseIII"/>
    <property type="match status" value="1"/>
</dbReference>
<dbReference type="CDD" id="cd10845">
    <property type="entry name" value="DSRM_RNAse_III_family"/>
    <property type="match status" value="1"/>
</dbReference>
<keyword evidence="8 15" id="KW-0819">tRNA processing</keyword>
<evidence type="ECO:0000313" key="19">
    <source>
        <dbReference type="Proteomes" id="UP000476338"/>
    </source>
</evidence>
<dbReference type="AlphaFoldDB" id="A0A6L5WK54"/>
<dbReference type="PROSITE" id="PS50137">
    <property type="entry name" value="DS_RBD"/>
    <property type="match status" value="1"/>
</dbReference>
<dbReference type="InterPro" id="IPR014720">
    <property type="entry name" value="dsRBD_dom"/>
</dbReference>
<dbReference type="FunFam" id="1.10.1520.10:FF:000001">
    <property type="entry name" value="Ribonuclease 3"/>
    <property type="match status" value="1"/>
</dbReference>
<dbReference type="Pfam" id="PF14622">
    <property type="entry name" value="Ribonucleas_3_3"/>
    <property type="match status" value="1"/>
</dbReference>
<dbReference type="Proteomes" id="UP000476338">
    <property type="component" value="Unassembled WGS sequence"/>
</dbReference>
<evidence type="ECO:0000259" key="16">
    <source>
        <dbReference type="PROSITE" id="PS50137"/>
    </source>
</evidence>
<dbReference type="GO" id="GO:0005737">
    <property type="term" value="C:cytoplasm"/>
    <property type="evidence" value="ECO:0007669"/>
    <property type="project" value="UniProtKB-SubCell"/>
</dbReference>
<dbReference type="Gene3D" id="3.30.160.20">
    <property type="match status" value="1"/>
</dbReference>
<dbReference type="HAMAP" id="MF_00104">
    <property type="entry name" value="RNase_III"/>
    <property type="match status" value="1"/>
</dbReference>
<dbReference type="SMART" id="SM00358">
    <property type="entry name" value="DSRM"/>
    <property type="match status" value="1"/>
</dbReference>
<keyword evidence="13 15" id="KW-0460">Magnesium</keyword>
<dbReference type="GO" id="GO:0006397">
    <property type="term" value="P:mRNA processing"/>
    <property type="evidence" value="ECO:0007669"/>
    <property type="project" value="UniProtKB-UniRule"/>
</dbReference>
<dbReference type="PROSITE" id="PS50142">
    <property type="entry name" value="RNASE_3_2"/>
    <property type="match status" value="1"/>
</dbReference>
<keyword evidence="11 15" id="KW-0255">Endonuclease</keyword>
<evidence type="ECO:0000256" key="8">
    <source>
        <dbReference type="ARBA" id="ARBA00022694"/>
    </source>
</evidence>
<feature type="active site" evidence="15">
    <location>
        <position position="113"/>
    </location>
</feature>
<evidence type="ECO:0000313" key="18">
    <source>
        <dbReference type="EMBL" id="MSN96233.1"/>
    </source>
</evidence>
<feature type="binding site" evidence="15">
    <location>
        <position position="113"/>
    </location>
    <ligand>
        <name>Mg(2+)</name>
        <dbReference type="ChEBI" id="CHEBI:18420"/>
    </ligand>
</feature>
<dbReference type="SUPFAM" id="SSF54768">
    <property type="entry name" value="dsRNA-binding domain-like"/>
    <property type="match status" value="1"/>
</dbReference>
<dbReference type="GO" id="GO:0042802">
    <property type="term" value="F:identical protein binding"/>
    <property type="evidence" value="ECO:0007669"/>
    <property type="project" value="UniProtKB-ARBA"/>
</dbReference>
<sequence>MEKLEKKLGYKFRDISVLERALTHKSSTKAFNNERLEFLGDAVMDLVVAKYLFDKFKGCPEGDLSKLRAALVNEKSFATLARKINLGDFLYISLAEDNNNGRHKDSILSDAFEALMGAIFLESGLDEVEKISISLFEKEYKNISLDALVKDYKTTLQEITQAKFALIPEYKLISSKGPDHNKNFEMGVFLNGIEYGKAIGRSKKEGEQKAAKIAIEKIKKGKI</sequence>
<evidence type="ECO:0000256" key="12">
    <source>
        <dbReference type="ARBA" id="ARBA00022801"/>
    </source>
</evidence>
<dbReference type="GO" id="GO:0019843">
    <property type="term" value="F:rRNA binding"/>
    <property type="evidence" value="ECO:0007669"/>
    <property type="project" value="UniProtKB-KW"/>
</dbReference>
<evidence type="ECO:0000256" key="6">
    <source>
        <dbReference type="ARBA" id="ARBA00022552"/>
    </source>
</evidence>
<dbReference type="CDD" id="cd00593">
    <property type="entry name" value="RIBOc"/>
    <property type="match status" value="1"/>
</dbReference>
<dbReference type="Pfam" id="PF00035">
    <property type="entry name" value="dsrm"/>
    <property type="match status" value="1"/>
</dbReference>
<dbReference type="GO" id="GO:0004525">
    <property type="term" value="F:ribonuclease III activity"/>
    <property type="evidence" value="ECO:0007669"/>
    <property type="project" value="UniProtKB-UniRule"/>
</dbReference>
<reference evidence="18 19" key="2">
    <citation type="submission" date="2020-03" db="EMBL/GenBank/DDBJ databases">
        <title>Campylobacter portucalensis sp. nov., a new species of Campylobacter isolated from the reproductive tract of bulls.</title>
        <authorList>
            <person name="Silva M.F."/>
            <person name="Pereira G."/>
            <person name="Carneiro C."/>
            <person name="Hemphill A."/>
            <person name="Mateus L."/>
            <person name="Lopes-Da-Costa L."/>
            <person name="Silva E."/>
        </authorList>
    </citation>
    <scope>NUCLEOTIDE SEQUENCE [LARGE SCALE GENOMIC DNA]</scope>
    <source>
        <strain evidence="18 19">FMV-PI01</strain>
    </source>
</reference>
<keyword evidence="15" id="KW-0699">rRNA-binding</keyword>
<evidence type="ECO:0000256" key="5">
    <source>
        <dbReference type="ARBA" id="ARBA00022490"/>
    </source>
</evidence>
<keyword evidence="9 15" id="KW-0540">Nuclease</keyword>
<dbReference type="EC" id="3.1.26.3" evidence="15"/>
<dbReference type="InterPro" id="IPR000999">
    <property type="entry name" value="RNase_III_dom"/>
</dbReference>
<keyword evidence="14 15" id="KW-0694">RNA-binding</keyword>
<evidence type="ECO:0000256" key="14">
    <source>
        <dbReference type="ARBA" id="ARBA00022884"/>
    </source>
</evidence>
<comment type="subcellular location">
    <subcellularLocation>
        <location evidence="2 15">Cytoplasm</location>
    </subcellularLocation>
</comment>
<dbReference type="GO" id="GO:0006364">
    <property type="term" value="P:rRNA processing"/>
    <property type="evidence" value="ECO:0007669"/>
    <property type="project" value="UniProtKB-UniRule"/>
</dbReference>
<feature type="binding site" evidence="15">
    <location>
        <position position="110"/>
    </location>
    <ligand>
        <name>Mg(2+)</name>
        <dbReference type="ChEBI" id="CHEBI:18420"/>
    </ligand>
</feature>
<dbReference type="Gene3D" id="1.10.1520.10">
    <property type="entry name" value="Ribonuclease III domain"/>
    <property type="match status" value="1"/>
</dbReference>
<dbReference type="FunFam" id="3.30.160.20:FF:000003">
    <property type="entry name" value="Ribonuclease 3"/>
    <property type="match status" value="1"/>
</dbReference>
<reference evidence="18 19" key="1">
    <citation type="submission" date="2019-09" db="EMBL/GenBank/DDBJ databases">
        <authorList>
            <person name="Silva M."/>
            <person name="Pereira G."/>
            <person name="Lopes-Da-Costa L."/>
            <person name="Silva E."/>
        </authorList>
    </citation>
    <scope>NUCLEOTIDE SEQUENCE [LARGE SCALE GENOMIC DNA]</scope>
    <source>
        <strain evidence="18 19">FMV-PI01</strain>
    </source>
</reference>
<comment type="catalytic activity">
    <reaction evidence="1 15">
        <text>Endonucleolytic cleavage to 5'-phosphomonoester.</text>
        <dbReference type="EC" id="3.1.26.3"/>
    </reaction>
</comment>